<dbReference type="AlphaFoldDB" id="A0AAU9RZQ3"/>
<dbReference type="Pfam" id="PF01753">
    <property type="entry name" value="zf-MYND"/>
    <property type="match status" value="1"/>
</dbReference>
<evidence type="ECO:0000259" key="5">
    <source>
        <dbReference type="PROSITE" id="PS50011"/>
    </source>
</evidence>
<dbReference type="InterPro" id="IPR000719">
    <property type="entry name" value="Prot_kinase_dom"/>
</dbReference>
<dbReference type="GO" id="GO:0005524">
    <property type="term" value="F:ATP binding"/>
    <property type="evidence" value="ECO:0007669"/>
    <property type="project" value="InterPro"/>
</dbReference>
<dbReference type="Gene3D" id="1.10.510.10">
    <property type="entry name" value="Transferase(Phosphotransferase) domain 1"/>
    <property type="match status" value="1"/>
</dbReference>
<keyword evidence="9" id="KW-1185">Reference proteome</keyword>
<evidence type="ECO:0000256" key="2">
    <source>
        <dbReference type="ARBA" id="ARBA00022771"/>
    </source>
</evidence>
<dbReference type="InterPro" id="IPR011990">
    <property type="entry name" value="TPR-like_helical_dom_sf"/>
</dbReference>
<dbReference type="PANTHER" id="PTHR12197:SF251">
    <property type="entry name" value="EG:BACR7C10.4 PROTEIN"/>
    <property type="match status" value="1"/>
</dbReference>
<evidence type="ECO:0000256" key="1">
    <source>
        <dbReference type="ARBA" id="ARBA00022723"/>
    </source>
</evidence>
<dbReference type="PROSITE" id="PS50011">
    <property type="entry name" value="PROTEIN_KINASE_DOM"/>
    <property type="match status" value="1"/>
</dbReference>
<dbReference type="EMBL" id="OU466859">
    <property type="protein sequence ID" value="CAH2051383.1"/>
    <property type="molecule type" value="Genomic_DNA"/>
</dbReference>
<evidence type="ECO:0000259" key="7">
    <source>
        <dbReference type="PROSITE" id="PS50865"/>
    </source>
</evidence>
<dbReference type="GO" id="GO:0008270">
    <property type="term" value="F:zinc ion binding"/>
    <property type="evidence" value="ECO:0007669"/>
    <property type="project" value="UniProtKB-KW"/>
</dbReference>
<dbReference type="Gene3D" id="6.10.140.2220">
    <property type="match status" value="1"/>
</dbReference>
<dbReference type="SMART" id="SM00317">
    <property type="entry name" value="SET"/>
    <property type="match status" value="1"/>
</dbReference>
<dbReference type="PROSITE" id="PS50865">
    <property type="entry name" value="ZF_MYND_2"/>
    <property type="match status" value="1"/>
</dbReference>
<dbReference type="Pfam" id="PF00069">
    <property type="entry name" value="Pkinase"/>
    <property type="match status" value="1"/>
</dbReference>
<dbReference type="GO" id="GO:0005634">
    <property type="term" value="C:nucleus"/>
    <property type="evidence" value="ECO:0007669"/>
    <property type="project" value="TreeGrafter"/>
</dbReference>
<dbReference type="InterPro" id="IPR011009">
    <property type="entry name" value="Kinase-like_dom_sf"/>
</dbReference>
<evidence type="ECO:0000259" key="6">
    <source>
        <dbReference type="PROSITE" id="PS50280"/>
    </source>
</evidence>
<reference evidence="8 9" key="1">
    <citation type="submission" date="2022-03" db="EMBL/GenBank/DDBJ databases">
        <authorList>
            <person name="Nunn A."/>
            <person name="Chopra R."/>
            <person name="Nunn A."/>
            <person name="Contreras Garrido A."/>
        </authorList>
    </citation>
    <scope>NUCLEOTIDE SEQUENCE [LARGE SCALE GENOMIC DNA]</scope>
</reference>
<protein>
    <recommendedName>
        <fullName evidence="10">Protein kinase domain-containing protein</fullName>
    </recommendedName>
</protein>
<accession>A0AAU9RZQ3</accession>
<dbReference type="InterPro" id="IPR008271">
    <property type="entry name" value="Ser/Thr_kinase_AS"/>
</dbReference>
<sequence>MKEPLMVTLEIEFKRFLAKGSFGSVSLFKYSEPHRKHYTAVKTSDYNNAVNLYQEFQILSQFKGCSRIVQCYENRVIEQLDGEGGKDYMMLMEYASEGSLSNFMNRFKDRILPESLIKDFTRMLLEGLATVHERGYVHCDLKPENILVFPTSVCKKNGEWETTYQLKISDFGLSKRDGDSSWWEPHLPFAGTPVYMSPESISHGETGKALDLWSLGCVVLEMFTGKSPWWHTNYDVTDLVNCYEPLIPSDLPCDAKLFIMTCFALETRDRKDATTLLRHSFLRGEDESPLAKDKKSWDELVKIAQRFTKAVSVSERPQESKKIVKEQRRPNLNLLVTFGEVIVSQEPYVSVPNNNSSESRCDGCFTLNHLKKCSACQVVWYCGSSCQKSEWKLHRHECKALSRLDKLKRKLVTPTIRLMVKLYLKRNLQSEKVIPITTTDNYSLVEALVSHMSELDEKQLMLYAQMANLVNLILQFSSIDLKEIAENFSKFSCNAHSICDSELRPQGIGLFPLVSIINHSCSPNAILVFEEQKAVVRAMENISKDSEVTISYIETAGSTMTRQKSLKEQYLFHCKCARCSNIGKPHDIEESAILEGYRCANETCTGFLLRDPDEKGFLCQKCTRLRSKEEVRKLAGDVKTVSEKAPASPSVENRQDDIALYKTIEKLQDKLYHSFSITLMRTREKLLKMLMEVESWREALYYCRLIVPVYQRVYPASHPLIGLQLYTQGKLEWLLGETEEAVSSLVKAFHILRVSHGTSTPFMKELSAKLDEARAEASYKLRASTYDN</sequence>
<dbReference type="Gene3D" id="3.30.200.20">
    <property type="entry name" value="Phosphorylase Kinase, domain 1"/>
    <property type="match status" value="1"/>
</dbReference>
<dbReference type="Pfam" id="PF00856">
    <property type="entry name" value="SET"/>
    <property type="match status" value="1"/>
</dbReference>
<organism evidence="8 9">
    <name type="scientific">Thlaspi arvense</name>
    <name type="common">Field penny-cress</name>
    <dbReference type="NCBI Taxonomy" id="13288"/>
    <lineage>
        <taxon>Eukaryota</taxon>
        <taxon>Viridiplantae</taxon>
        <taxon>Streptophyta</taxon>
        <taxon>Embryophyta</taxon>
        <taxon>Tracheophyta</taxon>
        <taxon>Spermatophyta</taxon>
        <taxon>Magnoliopsida</taxon>
        <taxon>eudicotyledons</taxon>
        <taxon>Gunneridae</taxon>
        <taxon>Pentapetalae</taxon>
        <taxon>rosids</taxon>
        <taxon>malvids</taxon>
        <taxon>Brassicales</taxon>
        <taxon>Brassicaceae</taxon>
        <taxon>Thlaspideae</taxon>
        <taxon>Thlaspi</taxon>
    </lineage>
</organism>
<name>A0AAU9RZQ3_THLAR</name>
<dbReference type="InterPro" id="IPR001214">
    <property type="entry name" value="SET_dom"/>
</dbReference>
<evidence type="ECO:0000256" key="4">
    <source>
        <dbReference type="PROSITE-ProRule" id="PRU00134"/>
    </source>
</evidence>
<evidence type="ECO:0008006" key="10">
    <source>
        <dbReference type="Google" id="ProtNLM"/>
    </source>
</evidence>
<dbReference type="SMART" id="SM00220">
    <property type="entry name" value="S_TKc"/>
    <property type="match status" value="1"/>
</dbReference>
<dbReference type="SUPFAM" id="SSF82199">
    <property type="entry name" value="SET domain"/>
    <property type="match status" value="1"/>
</dbReference>
<dbReference type="SUPFAM" id="SSF56112">
    <property type="entry name" value="Protein kinase-like (PK-like)"/>
    <property type="match status" value="1"/>
</dbReference>
<dbReference type="Gene3D" id="2.170.270.10">
    <property type="entry name" value="SET domain"/>
    <property type="match status" value="1"/>
</dbReference>
<evidence type="ECO:0000256" key="3">
    <source>
        <dbReference type="ARBA" id="ARBA00022833"/>
    </source>
</evidence>
<feature type="domain" description="SET" evidence="6">
    <location>
        <begin position="405"/>
        <end position="553"/>
    </location>
</feature>
<dbReference type="PROSITE" id="PS01360">
    <property type="entry name" value="ZF_MYND_1"/>
    <property type="match status" value="1"/>
</dbReference>
<evidence type="ECO:0000313" key="8">
    <source>
        <dbReference type="EMBL" id="CAH2051383.1"/>
    </source>
</evidence>
<dbReference type="PROSITE" id="PS00108">
    <property type="entry name" value="PROTEIN_KINASE_ST"/>
    <property type="match status" value="1"/>
</dbReference>
<keyword evidence="2 4" id="KW-0863">Zinc-finger</keyword>
<dbReference type="PROSITE" id="PS50280">
    <property type="entry name" value="SET"/>
    <property type="match status" value="1"/>
</dbReference>
<keyword evidence="1" id="KW-0479">Metal-binding</keyword>
<keyword evidence="3" id="KW-0862">Zinc</keyword>
<dbReference type="InterPro" id="IPR046341">
    <property type="entry name" value="SET_dom_sf"/>
</dbReference>
<dbReference type="Gene3D" id="1.25.40.10">
    <property type="entry name" value="Tetratricopeptide repeat domain"/>
    <property type="match status" value="1"/>
</dbReference>
<feature type="domain" description="MYND-type" evidence="7">
    <location>
        <begin position="361"/>
        <end position="398"/>
    </location>
</feature>
<feature type="domain" description="Protein kinase" evidence="5">
    <location>
        <begin position="11"/>
        <end position="282"/>
    </location>
</feature>
<evidence type="ECO:0000313" key="9">
    <source>
        <dbReference type="Proteomes" id="UP000836841"/>
    </source>
</evidence>
<dbReference type="PANTHER" id="PTHR12197">
    <property type="entry name" value="HISTONE-LYSINE N-METHYLTRANSFERASE SMYD"/>
    <property type="match status" value="1"/>
</dbReference>
<dbReference type="InterPro" id="IPR050869">
    <property type="entry name" value="H3K4_H4K5_MeTrfase"/>
</dbReference>
<dbReference type="InterPro" id="IPR002893">
    <property type="entry name" value="Znf_MYND"/>
</dbReference>
<gene>
    <name evidence="8" type="ORF">TAV2_LOCUS8960</name>
</gene>
<dbReference type="GO" id="GO:0004672">
    <property type="term" value="F:protein kinase activity"/>
    <property type="evidence" value="ECO:0007669"/>
    <property type="project" value="InterPro"/>
</dbReference>
<dbReference type="Gene3D" id="1.10.220.160">
    <property type="match status" value="1"/>
</dbReference>
<proteinExistence type="predicted"/>
<dbReference type="FunFam" id="1.10.510.10:FF:001225">
    <property type="entry name" value="Protein kinase superfamily protein"/>
    <property type="match status" value="1"/>
</dbReference>
<dbReference type="Proteomes" id="UP000836841">
    <property type="component" value="Chromosome 3"/>
</dbReference>